<sequence>MTMGQIPAYPEWSWSQSRHHLLTECKRKYYYHYYGSYPGWLAEASDEAKRLYRLKQLRTLNLVFGEVMHRLAHVALQRWERERALPGEEELQHIARMLLNQAVRDSRDPVEWWETPTRRTMLHELYYGGTLPAELVAELKERLPLCIRHLLQSTSLRERCGSATAETVEAEHLSKWFLEETKVYVKVDWIYRVGEKWVVVDWKTGEKEEAHATQLKWYGLYLHQCYHVPLSQIELRAEYLLTGECEQFGVTEQDMDEALGRMHASVREMRELLADPERNAPLPEEAFPATSDERKCLWCNFQEVCSARR</sequence>
<dbReference type="GO" id="GO:0016787">
    <property type="term" value="F:hydrolase activity"/>
    <property type="evidence" value="ECO:0007669"/>
    <property type="project" value="UniProtKB-KW"/>
</dbReference>
<dbReference type="GO" id="GO:0005524">
    <property type="term" value="F:ATP binding"/>
    <property type="evidence" value="ECO:0007669"/>
    <property type="project" value="UniProtKB-KW"/>
</dbReference>
<keyword evidence="1" id="KW-0547">Nucleotide-binding</keyword>
<protein>
    <submittedName>
        <fullName evidence="9">PD-(D/E)XK nuclease superfamily protein</fullName>
    </submittedName>
</protein>
<evidence type="ECO:0000256" key="6">
    <source>
        <dbReference type="ARBA" id="ARBA00023125"/>
    </source>
</evidence>
<dbReference type="EMBL" id="FXTU01000001">
    <property type="protein sequence ID" value="SMP00892.1"/>
    <property type="molecule type" value="Genomic_DNA"/>
</dbReference>
<dbReference type="SUPFAM" id="SSF52980">
    <property type="entry name" value="Restriction endonuclease-like"/>
    <property type="match status" value="1"/>
</dbReference>
<comment type="caution">
    <text evidence="9">The sequence shown here is derived from an EMBL/GenBank/DDBJ whole genome shotgun (WGS) entry which is preliminary data.</text>
</comment>
<evidence type="ECO:0000256" key="4">
    <source>
        <dbReference type="ARBA" id="ARBA00022806"/>
    </source>
</evidence>
<keyword evidence="10" id="KW-1185">Reference proteome</keyword>
<dbReference type="RefSeq" id="WP_102991594.1">
    <property type="nucleotide sequence ID" value="NZ_FXTU01000001.1"/>
</dbReference>
<dbReference type="GO" id="GO:0006281">
    <property type="term" value="P:DNA repair"/>
    <property type="evidence" value="ECO:0007669"/>
    <property type="project" value="UniProtKB-KW"/>
</dbReference>
<evidence type="ECO:0000313" key="10">
    <source>
        <dbReference type="Proteomes" id="UP001157946"/>
    </source>
</evidence>
<keyword evidence="6" id="KW-0238">DNA-binding</keyword>
<dbReference type="GO" id="GO:0003677">
    <property type="term" value="F:DNA binding"/>
    <property type="evidence" value="ECO:0007669"/>
    <property type="project" value="UniProtKB-KW"/>
</dbReference>
<keyword evidence="4" id="KW-0347">Helicase</keyword>
<dbReference type="InterPro" id="IPR011335">
    <property type="entry name" value="Restrct_endonuc-II-like"/>
</dbReference>
<evidence type="ECO:0000256" key="3">
    <source>
        <dbReference type="ARBA" id="ARBA00022801"/>
    </source>
</evidence>
<evidence type="ECO:0000256" key="5">
    <source>
        <dbReference type="ARBA" id="ARBA00022840"/>
    </source>
</evidence>
<dbReference type="Gene3D" id="3.90.320.10">
    <property type="match status" value="1"/>
</dbReference>
<gene>
    <name evidence="9" type="ORF">SAMN06265361_101185</name>
</gene>
<evidence type="ECO:0000256" key="2">
    <source>
        <dbReference type="ARBA" id="ARBA00022763"/>
    </source>
</evidence>
<keyword evidence="5" id="KW-0067">ATP-binding</keyword>
<keyword evidence="3" id="KW-0378">Hydrolase</keyword>
<evidence type="ECO:0000256" key="7">
    <source>
        <dbReference type="ARBA" id="ARBA00023204"/>
    </source>
</evidence>
<name>A0AA46ACU9_9BACL</name>
<evidence type="ECO:0000256" key="1">
    <source>
        <dbReference type="ARBA" id="ARBA00022741"/>
    </source>
</evidence>
<reference evidence="9" key="1">
    <citation type="submission" date="2017-05" db="EMBL/GenBank/DDBJ databases">
        <authorList>
            <person name="Varghese N."/>
            <person name="Submissions S."/>
        </authorList>
    </citation>
    <scope>NUCLEOTIDE SEQUENCE</scope>
    <source>
        <strain evidence="9">DSM 45262</strain>
    </source>
</reference>
<evidence type="ECO:0000313" key="9">
    <source>
        <dbReference type="EMBL" id="SMP00892.1"/>
    </source>
</evidence>
<keyword evidence="7" id="KW-0234">DNA repair</keyword>
<organism evidence="9 10">
    <name type="scientific">Laceyella tengchongensis</name>
    <dbReference type="NCBI Taxonomy" id="574699"/>
    <lineage>
        <taxon>Bacteria</taxon>
        <taxon>Bacillati</taxon>
        <taxon>Bacillota</taxon>
        <taxon>Bacilli</taxon>
        <taxon>Bacillales</taxon>
        <taxon>Thermoactinomycetaceae</taxon>
        <taxon>Laceyella</taxon>
    </lineage>
</organism>
<dbReference type="Proteomes" id="UP001157946">
    <property type="component" value="Unassembled WGS sequence"/>
</dbReference>
<proteinExistence type="predicted"/>
<dbReference type="AlphaFoldDB" id="A0AA46ACU9"/>
<dbReference type="InterPro" id="IPR011604">
    <property type="entry name" value="PDDEXK-like_dom_sf"/>
</dbReference>
<feature type="domain" description="PD-(D/E)XK endonuclease-like" evidence="8">
    <location>
        <begin position="13"/>
        <end position="305"/>
    </location>
</feature>
<accession>A0AA46ACU9</accession>
<dbReference type="InterPro" id="IPR038726">
    <property type="entry name" value="PDDEXK_AddAB-type"/>
</dbReference>
<evidence type="ECO:0000259" key="8">
    <source>
        <dbReference type="Pfam" id="PF12705"/>
    </source>
</evidence>
<dbReference type="GO" id="GO:0004386">
    <property type="term" value="F:helicase activity"/>
    <property type="evidence" value="ECO:0007669"/>
    <property type="project" value="UniProtKB-KW"/>
</dbReference>
<dbReference type="Pfam" id="PF12705">
    <property type="entry name" value="PDDEXK_1"/>
    <property type="match status" value="1"/>
</dbReference>
<keyword evidence="2" id="KW-0227">DNA damage</keyword>